<proteinExistence type="predicted"/>
<sequence>MIKQFAIGIVVLLGSATVSFAGEVAKTNTLQQVQKVNVETHVNVPISTGAKLGGGISDTTRPKPPGPGGSDALQTRPGIDSKINTRVRPRPKGPGGTEALPQINSIINQTR</sequence>
<accession>A0A433VGC0</accession>
<protein>
    <submittedName>
        <fullName evidence="3">Uncharacterized protein</fullName>
    </submittedName>
</protein>
<dbReference type="AlphaFoldDB" id="A0A433VGC0"/>
<organism evidence="3 4">
    <name type="scientific">Dulcicalothrix desertica PCC 7102</name>
    <dbReference type="NCBI Taxonomy" id="232991"/>
    <lineage>
        <taxon>Bacteria</taxon>
        <taxon>Bacillati</taxon>
        <taxon>Cyanobacteriota</taxon>
        <taxon>Cyanophyceae</taxon>
        <taxon>Nostocales</taxon>
        <taxon>Calotrichaceae</taxon>
        <taxon>Dulcicalothrix</taxon>
    </lineage>
</organism>
<evidence type="ECO:0000313" key="4">
    <source>
        <dbReference type="Proteomes" id="UP000271624"/>
    </source>
</evidence>
<name>A0A433VGC0_9CYAN</name>
<evidence type="ECO:0000256" key="2">
    <source>
        <dbReference type="SAM" id="SignalP"/>
    </source>
</evidence>
<dbReference type="RefSeq" id="WP_127082379.1">
    <property type="nucleotide sequence ID" value="NZ_RSCL01000009.1"/>
</dbReference>
<evidence type="ECO:0000313" key="3">
    <source>
        <dbReference type="EMBL" id="RUT05129.1"/>
    </source>
</evidence>
<feature type="compositionally biased region" description="Polar residues" evidence="1">
    <location>
        <begin position="102"/>
        <end position="111"/>
    </location>
</feature>
<feature type="signal peptide" evidence="2">
    <location>
        <begin position="1"/>
        <end position="21"/>
    </location>
</feature>
<reference evidence="3" key="1">
    <citation type="submission" date="2018-12" db="EMBL/GenBank/DDBJ databases">
        <authorList>
            <person name="Will S."/>
            <person name="Neumann-Schaal M."/>
            <person name="Henke P."/>
        </authorList>
    </citation>
    <scope>NUCLEOTIDE SEQUENCE</scope>
    <source>
        <strain evidence="3">PCC 7102</strain>
    </source>
</reference>
<dbReference type="OrthoDB" id="9921072at2"/>
<keyword evidence="4" id="KW-1185">Reference proteome</keyword>
<feature type="region of interest" description="Disordered" evidence="1">
    <location>
        <begin position="47"/>
        <end position="111"/>
    </location>
</feature>
<comment type="caution">
    <text evidence="3">The sequence shown here is derived from an EMBL/GenBank/DDBJ whole genome shotgun (WGS) entry which is preliminary data.</text>
</comment>
<dbReference type="Proteomes" id="UP000271624">
    <property type="component" value="Unassembled WGS sequence"/>
</dbReference>
<reference evidence="3" key="2">
    <citation type="journal article" date="2019" name="Genome Biol. Evol.">
        <title>Day and night: Metabolic profiles and evolutionary relationships of six axenic non-marine cyanobacteria.</title>
        <authorList>
            <person name="Will S.E."/>
            <person name="Henke P."/>
            <person name="Boedeker C."/>
            <person name="Huang S."/>
            <person name="Brinkmann H."/>
            <person name="Rohde M."/>
            <person name="Jarek M."/>
            <person name="Friedl T."/>
            <person name="Seufert S."/>
            <person name="Schumacher M."/>
            <person name="Overmann J."/>
            <person name="Neumann-Schaal M."/>
            <person name="Petersen J."/>
        </authorList>
    </citation>
    <scope>NUCLEOTIDE SEQUENCE [LARGE SCALE GENOMIC DNA]</scope>
    <source>
        <strain evidence="3">PCC 7102</strain>
    </source>
</reference>
<gene>
    <name evidence="3" type="ORF">DSM106972_039500</name>
</gene>
<dbReference type="EMBL" id="RSCL01000009">
    <property type="protein sequence ID" value="RUT05129.1"/>
    <property type="molecule type" value="Genomic_DNA"/>
</dbReference>
<feature type="chain" id="PRO_5030092544" evidence="2">
    <location>
        <begin position="22"/>
        <end position="111"/>
    </location>
</feature>
<evidence type="ECO:0000256" key="1">
    <source>
        <dbReference type="SAM" id="MobiDB-lite"/>
    </source>
</evidence>
<keyword evidence="2" id="KW-0732">Signal</keyword>